<evidence type="ECO:0000256" key="4">
    <source>
        <dbReference type="ARBA" id="ARBA00022692"/>
    </source>
</evidence>
<keyword evidence="8" id="KW-0482">Metalloprotease</keyword>
<dbReference type="GO" id="GO:0004222">
    <property type="term" value="F:metalloendopeptidase activity"/>
    <property type="evidence" value="ECO:0007669"/>
    <property type="project" value="InterPro"/>
</dbReference>
<dbReference type="EMBL" id="BARW01020671">
    <property type="protein sequence ID" value="GAI94333.1"/>
    <property type="molecule type" value="Genomic_DNA"/>
</dbReference>
<evidence type="ECO:0000256" key="1">
    <source>
        <dbReference type="ARBA" id="ARBA00001947"/>
    </source>
</evidence>
<evidence type="ECO:0000256" key="2">
    <source>
        <dbReference type="ARBA" id="ARBA00004141"/>
    </source>
</evidence>
<keyword evidence="4 10" id="KW-0812">Transmembrane</keyword>
<name>X1SN08_9ZZZZ</name>
<comment type="caution">
    <text evidence="12">The sequence shown here is derived from an EMBL/GenBank/DDBJ whole genome shotgun (WGS) entry which is preliminary data.</text>
</comment>
<dbReference type="InterPro" id="IPR004387">
    <property type="entry name" value="Pept_M50_Zn"/>
</dbReference>
<dbReference type="GO" id="GO:0016020">
    <property type="term" value="C:membrane"/>
    <property type="evidence" value="ECO:0007669"/>
    <property type="project" value="UniProtKB-SubCell"/>
</dbReference>
<dbReference type="InterPro" id="IPR008915">
    <property type="entry name" value="Peptidase_M50"/>
</dbReference>
<feature type="transmembrane region" description="Helical" evidence="10">
    <location>
        <begin position="52"/>
        <end position="70"/>
    </location>
</feature>
<sequence length="78" mass="8473">GFSTLLGLLAIISVNLAFINLLPIPALDGGHIAIVLVEAAIRRPLSLRARMAIQQLGVLLLLTLIAVIFYNDIMRIVR</sequence>
<evidence type="ECO:0000256" key="3">
    <source>
        <dbReference type="ARBA" id="ARBA00022670"/>
    </source>
</evidence>
<keyword evidence="5" id="KW-0378">Hydrolase</keyword>
<evidence type="ECO:0000256" key="6">
    <source>
        <dbReference type="ARBA" id="ARBA00022833"/>
    </source>
</evidence>
<comment type="cofactor">
    <cofactor evidence="1">
        <name>Zn(2+)</name>
        <dbReference type="ChEBI" id="CHEBI:29105"/>
    </cofactor>
</comment>
<organism evidence="12">
    <name type="scientific">marine sediment metagenome</name>
    <dbReference type="NCBI Taxonomy" id="412755"/>
    <lineage>
        <taxon>unclassified sequences</taxon>
        <taxon>metagenomes</taxon>
        <taxon>ecological metagenomes</taxon>
    </lineage>
</organism>
<keyword evidence="3" id="KW-0645">Protease</keyword>
<evidence type="ECO:0000313" key="12">
    <source>
        <dbReference type="EMBL" id="GAI94333.1"/>
    </source>
</evidence>
<evidence type="ECO:0000259" key="11">
    <source>
        <dbReference type="Pfam" id="PF02163"/>
    </source>
</evidence>
<evidence type="ECO:0000256" key="5">
    <source>
        <dbReference type="ARBA" id="ARBA00022801"/>
    </source>
</evidence>
<keyword evidence="6" id="KW-0862">Zinc</keyword>
<dbReference type="GO" id="GO:0006508">
    <property type="term" value="P:proteolysis"/>
    <property type="evidence" value="ECO:0007669"/>
    <property type="project" value="UniProtKB-KW"/>
</dbReference>
<evidence type="ECO:0000256" key="8">
    <source>
        <dbReference type="ARBA" id="ARBA00023049"/>
    </source>
</evidence>
<evidence type="ECO:0000256" key="9">
    <source>
        <dbReference type="ARBA" id="ARBA00023136"/>
    </source>
</evidence>
<feature type="domain" description="Peptidase M50" evidence="11">
    <location>
        <begin position="1"/>
        <end position="64"/>
    </location>
</feature>
<dbReference type="PANTHER" id="PTHR42837">
    <property type="entry name" value="REGULATOR OF SIGMA-E PROTEASE RSEP"/>
    <property type="match status" value="1"/>
</dbReference>
<comment type="subcellular location">
    <subcellularLocation>
        <location evidence="2">Membrane</location>
        <topology evidence="2">Multi-pass membrane protein</topology>
    </subcellularLocation>
</comment>
<gene>
    <name evidence="12" type="ORF">S12H4_34875</name>
</gene>
<protein>
    <recommendedName>
        <fullName evidence="11">Peptidase M50 domain-containing protein</fullName>
    </recommendedName>
</protein>
<keyword evidence="7 10" id="KW-1133">Transmembrane helix</keyword>
<evidence type="ECO:0000256" key="10">
    <source>
        <dbReference type="SAM" id="Phobius"/>
    </source>
</evidence>
<evidence type="ECO:0000256" key="7">
    <source>
        <dbReference type="ARBA" id="ARBA00022989"/>
    </source>
</evidence>
<reference evidence="12" key="1">
    <citation type="journal article" date="2014" name="Front. Microbiol.">
        <title>High frequency of phylogenetically diverse reductive dehalogenase-homologous genes in deep subseafloor sedimentary metagenomes.</title>
        <authorList>
            <person name="Kawai M."/>
            <person name="Futagami T."/>
            <person name="Toyoda A."/>
            <person name="Takaki Y."/>
            <person name="Nishi S."/>
            <person name="Hori S."/>
            <person name="Arai W."/>
            <person name="Tsubouchi T."/>
            <person name="Morono Y."/>
            <person name="Uchiyama I."/>
            <person name="Ito T."/>
            <person name="Fujiyama A."/>
            <person name="Inagaki F."/>
            <person name="Takami H."/>
        </authorList>
    </citation>
    <scope>NUCLEOTIDE SEQUENCE</scope>
    <source>
        <strain evidence="12">Expedition CK06-06</strain>
    </source>
</reference>
<dbReference type="Pfam" id="PF02163">
    <property type="entry name" value="Peptidase_M50"/>
    <property type="match status" value="1"/>
</dbReference>
<keyword evidence="9 10" id="KW-0472">Membrane</keyword>
<dbReference type="AlphaFoldDB" id="X1SN08"/>
<proteinExistence type="predicted"/>
<feature type="non-terminal residue" evidence="12">
    <location>
        <position position="1"/>
    </location>
</feature>
<accession>X1SN08</accession>
<dbReference type="PANTHER" id="PTHR42837:SF2">
    <property type="entry name" value="MEMBRANE METALLOPROTEASE ARASP2, CHLOROPLASTIC-RELATED"/>
    <property type="match status" value="1"/>
</dbReference>